<evidence type="ECO:0000313" key="2">
    <source>
        <dbReference type="EMBL" id="WSE35020.1"/>
    </source>
</evidence>
<feature type="chain" id="PRO_5046724033" evidence="1">
    <location>
        <begin position="28"/>
        <end position="75"/>
    </location>
</feature>
<gene>
    <name evidence="2" type="ORF">VSH64_23600</name>
</gene>
<dbReference type="EMBL" id="CP142149">
    <property type="protein sequence ID" value="WSE35020.1"/>
    <property type="molecule type" value="Genomic_DNA"/>
</dbReference>
<protein>
    <submittedName>
        <fullName evidence="2">Uncharacterized protein</fullName>
    </submittedName>
</protein>
<evidence type="ECO:0000313" key="3">
    <source>
        <dbReference type="Proteomes" id="UP001330812"/>
    </source>
</evidence>
<accession>A0ABZ1INU3</accession>
<dbReference type="Proteomes" id="UP001330812">
    <property type="component" value="Chromosome"/>
</dbReference>
<proteinExistence type="predicted"/>
<feature type="signal peptide" evidence="1">
    <location>
        <begin position="1"/>
        <end position="27"/>
    </location>
</feature>
<sequence>MKLSNKIVATGLIAGALVLGGSTIASAQTVIASYDNEPACRVGLVLYAVGHQGASLDCQKITISGNETRYWLVQN</sequence>
<dbReference type="RefSeq" id="WP_326837827.1">
    <property type="nucleotide sequence ID" value="NZ_CP142149.1"/>
</dbReference>
<keyword evidence="1" id="KW-0732">Signal</keyword>
<reference evidence="2 3" key="1">
    <citation type="journal article" date="2015" name="Int. J. Syst. Evol. Microbiol.">
        <title>Amycolatopsis rhabdoformis sp. nov., an actinomycete isolated from a tropical forest soil.</title>
        <authorList>
            <person name="Souza W.R."/>
            <person name="Silva R.E."/>
            <person name="Goodfellow M."/>
            <person name="Busarakam K."/>
            <person name="Figueiro F.S."/>
            <person name="Ferreira D."/>
            <person name="Rodrigues-Filho E."/>
            <person name="Moraes L.A.B."/>
            <person name="Zucchi T.D."/>
        </authorList>
    </citation>
    <scope>NUCLEOTIDE SEQUENCE [LARGE SCALE GENOMIC DNA]</scope>
    <source>
        <strain evidence="2 3">NCIMB 14900</strain>
    </source>
</reference>
<keyword evidence="3" id="KW-1185">Reference proteome</keyword>
<organism evidence="2 3">
    <name type="scientific">Amycolatopsis rhabdoformis</name>
    <dbReference type="NCBI Taxonomy" id="1448059"/>
    <lineage>
        <taxon>Bacteria</taxon>
        <taxon>Bacillati</taxon>
        <taxon>Actinomycetota</taxon>
        <taxon>Actinomycetes</taxon>
        <taxon>Pseudonocardiales</taxon>
        <taxon>Pseudonocardiaceae</taxon>
        <taxon>Amycolatopsis</taxon>
    </lineage>
</organism>
<evidence type="ECO:0000256" key="1">
    <source>
        <dbReference type="SAM" id="SignalP"/>
    </source>
</evidence>
<name>A0ABZ1INU3_9PSEU</name>